<feature type="transmembrane region" description="Helical" evidence="1">
    <location>
        <begin position="6"/>
        <end position="30"/>
    </location>
</feature>
<accession>A0ABV7Y8C4</accession>
<organism evidence="2 3">
    <name type="scientific">Tenggerimyces flavus</name>
    <dbReference type="NCBI Taxonomy" id="1708749"/>
    <lineage>
        <taxon>Bacteria</taxon>
        <taxon>Bacillati</taxon>
        <taxon>Actinomycetota</taxon>
        <taxon>Actinomycetes</taxon>
        <taxon>Propionibacteriales</taxon>
        <taxon>Nocardioidaceae</taxon>
        <taxon>Tenggerimyces</taxon>
    </lineage>
</organism>
<name>A0ABV7Y8C4_9ACTN</name>
<keyword evidence="1" id="KW-0472">Membrane</keyword>
<dbReference type="RefSeq" id="WP_205114069.1">
    <property type="nucleotide sequence ID" value="NZ_JAFBCM010000001.1"/>
</dbReference>
<evidence type="ECO:0000313" key="2">
    <source>
        <dbReference type="EMBL" id="MFC3761566.1"/>
    </source>
</evidence>
<dbReference type="EMBL" id="JBHRZH010000009">
    <property type="protein sequence ID" value="MFC3761566.1"/>
    <property type="molecule type" value="Genomic_DNA"/>
</dbReference>
<dbReference type="Proteomes" id="UP001595699">
    <property type="component" value="Unassembled WGS sequence"/>
</dbReference>
<gene>
    <name evidence="2" type="ORF">ACFOUW_12015</name>
</gene>
<keyword evidence="1" id="KW-0812">Transmembrane</keyword>
<comment type="caution">
    <text evidence="2">The sequence shown here is derived from an EMBL/GenBank/DDBJ whole genome shotgun (WGS) entry which is preliminary data.</text>
</comment>
<reference evidence="3" key="1">
    <citation type="journal article" date="2019" name="Int. J. Syst. Evol. Microbiol.">
        <title>The Global Catalogue of Microorganisms (GCM) 10K type strain sequencing project: providing services to taxonomists for standard genome sequencing and annotation.</title>
        <authorList>
            <consortium name="The Broad Institute Genomics Platform"/>
            <consortium name="The Broad Institute Genome Sequencing Center for Infectious Disease"/>
            <person name="Wu L."/>
            <person name="Ma J."/>
        </authorList>
    </citation>
    <scope>NUCLEOTIDE SEQUENCE [LARGE SCALE GENOMIC DNA]</scope>
    <source>
        <strain evidence="3">CGMCC 4.7241</strain>
    </source>
</reference>
<keyword evidence="1" id="KW-1133">Transmembrane helix</keyword>
<evidence type="ECO:0000256" key="1">
    <source>
        <dbReference type="SAM" id="Phobius"/>
    </source>
</evidence>
<sequence length="191" mass="20588">MSVLEFVPAMISALAALAWPVGIVVVVFIFRRQARAWLTDPPSVLKLGPGGFEAQWNRQLSAVADAVEEASMLDVTKSPSTETDVPSEQLPPVTENPPLVAIVEAAADVERALTNRFERAGMTYDTKRGMAVRAEFAYQRGLISEKTAASVRGLNIMRNLAIHGPGYVSDTEAREFVALAEAAIYAIDQAG</sequence>
<protein>
    <recommendedName>
        <fullName evidence="4">DUF4145 domain-containing protein</fullName>
    </recommendedName>
</protein>
<proteinExistence type="predicted"/>
<evidence type="ECO:0000313" key="3">
    <source>
        <dbReference type="Proteomes" id="UP001595699"/>
    </source>
</evidence>
<keyword evidence="3" id="KW-1185">Reference proteome</keyword>
<evidence type="ECO:0008006" key="4">
    <source>
        <dbReference type="Google" id="ProtNLM"/>
    </source>
</evidence>